<dbReference type="AlphaFoldDB" id="A0A6J5X5W3"/>
<sequence>MLPFKVDAISSSEAIADGLTVKTSSNVPTGIRKNPVSRPVKDLGPPPGFRPVPPKNVYESIYCSDSMSENLPMDDYSWLDGYQMSSSTKGNGLSSSINFSSHSNANHFTNSNGLSGPVNFPFPGKQGPPMQLQGEKQKICQDFQMPNDLVLHHEMRLQQQLVNGNQHFDSSA</sequence>
<name>A0A6J5X5W3_PRUAR</name>
<keyword evidence="3" id="KW-1185">Reference proteome</keyword>
<dbReference type="Proteomes" id="UP000507245">
    <property type="component" value="Unassembled WGS sequence"/>
</dbReference>
<evidence type="ECO:0000313" key="2">
    <source>
        <dbReference type="EMBL" id="CAB4309220.1"/>
    </source>
</evidence>
<feature type="region of interest" description="Disordered" evidence="1">
    <location>
        <begin position="23"/>
        <end position="51"/>
    </location>
</feature>
<gene>
    <name evidence="2" type="ORF">ORAREDHAP_LOCUS30240</name>
</gene>
<evidence type="ECO:0000256" key="1">
    <source>
        <dbReference type="SAM" id="MobiDB-lite"/>
    </source>
</evidence>
<accession>A0A6J5X5W3</accession>
<dbReference type="OrthoDB" id="69928at2759"/>
<proteinExistence type="predicted"/>
<evidence type="ECO:0000313" key="3">
    <source>
        <dbReference type="Proteomes" id="UP000507245"/>
    </source>
</evidence>
<protein>
    <submittedName>
        <fullName evidence="2">Uncharacterized protein</fullName>
    </submittedName>
</protein>
<reference evidence="3" key="1">
    <citation type="journal article" date="2020" name="Genome Biol.">
        <title>Gamete binning: chromosome-level and haplotype-resolved genome assembly enabled by high-throughput single-cell sequencing of gamete genomes.</title>
        <authorList>
            <person name="Campoy J.A."/>
            <person name="Sun H."/>
            <person name="Goel M."/>
            <person name="Jiao W.-B."/>
            <person name="Folz-Donahue K."/>
            <person name="Wang N."/>
            <person name="Rubio M."/>
            <person name="Liu C."/>
            <person name="Kukat C."/>
            <person name="Ruiz D."/>
            <person name="Huettel B."/>
            <person name="Schneeberger K."/>
        </authorList>
    </citation>
    <scope>NUCLEOTIDE SEQUENCE [LARGE SCALE GENOMIC DNA]</scope>
    <source>
        <strain evidence="3">cv. Rojo Pasion</strain>
    </source>
</reference>
<dbReference type="EMBL" id="CAEKKB010000004">
    <property type="protein sequence ID" value="CAB4309220.1"/>
    <property type="molecule type" value="Genomic_DNA"/>
</dbReference>
<organism evidence="2 3">
    <name type="scientific">Prunus armeniaca</name>
    <name type="common">Apricot</name>
    <name type="synonym">Armeniaca vulgaris</name>
    <dbReference type="NCBI Taxonomy" id="36596"/>
    <lineage>
        <taxon>Eukaryota</taxon>
        <taxon>Viridiplantae</taxon>
        <taxon>Streptophyta</taxon>
        <taxon>Embryophyta</taxon>
        <taxon>Tracheophyta</taxon>
        <taxon>Spermatophyta</taxon>
        <taxon>Magnoliopsida</taxon>
        <taxon>eudicotyledons</taxon>
        <taxon>Gunneridae</taxon>
        <taxon>Pentapetalae</taxon>
        <taxon>rosids</taxon>
        <taxon>fabids</taxon>
        <taxon>Rosales</taxon>
        <taxon>Rosaceae</taxon>
        <taxon>Amygdaloideae</taxon>
        <taxon>Amygdaleae</taxon>
        <taxon>Prunus</taxon>
    </lineage>
</organism>